<comment type="caution">
    <text evidence="7">The sequence shown here is derived from an EMBL/GenBank/DDBJ whole genome shotgun (WGS) entry which is preliminary data.</text>
</comment>
<dbReference type="InterPro" id="IPR003653">
    <property type="entry name" value="Peptidase_C48_C"/>
</dbReference>
<dbReference type="SUPFAM" id="SSF56349">
    <property type="entry name" value="DNA breaking-rejoining enzymes"/>
    <property type="match status" value="1"/>
</dbReference>
<gene>
    <name evidence="7" type="ORF">PLOB_00027534</name>
</gene>
<organism evidence="7 8">
    <name type="scientific">Porites lobata</name>
    <dbReference type="NCBI Taxonomy" id="104759"/>
    <lineage>
        <taxon>Eukaryota</taxon>
        <taxon>Metazoa</taxon>
        <taxon>Cnidaria</taxon>
        <taxon>Anthozoa</taxon>
        <taxon>Hexacorallia</taxon>
        <taxon>Scleractinia</taxon>
        <taxon>Fungiina</taxon>
        <taxon>Poritidae</taxon>
        <taxon>Porites</taxon>
    </lineage>
</organism>
<feature type="compositionally biased region" description="Basic residues" evidence="5">
    <location>
        <begin position="1251"/>
        <end position="1264"/>
    </location>
</feature>
<feature type="region of interest" description="Disordered" evidence="5">
    <location>
        <begin position="1297"/>
        <end position="1317"/>
    </location>
</feature>
<dbReference type="InterPro" id="IPR011010">
    <property type="entry name" value="DNA_brk_join_enz"/>
</dbReference>
<dbReference type="Pfam" id="PF02902">
    <property type="entry name" value="Peptidase_C48"/>
    <property type="match status" value="1"/>
</dbReference>
<feature type="region of interest" description="Disordered" evidence="5">
    <location>
        <begin position="511"/>
        <end position="580"/>
    </location>
</feature>
<dbReference type="PANTHER" id="PTHR33480:SF1">
    <property type="entry name" value="TYR RECOMBINASE DOMAIN-CONTAINING PROTEIN"/>
    <property type="match status" value="1"/>
</dbReference>
<feature type="compositionally biased region" description="Polar residues" evidence="5">
    <location>
        <begin position="259"/>
        <end position="278"/>
    </location>
</feature>
<protein>
    <recommendedName>
        <fullName evidence="6">Ubiquitin-like protease family profile domain-containing protein</fullName>
    </recommendedName>
</protein>
<evidence type="ECO:0000259" key="6">
    <source>
        <dbReference type="PROSITE" id="PS50600"/>
    </source>
</evidence>
<feature type="region of interest" description="Disordered" evidence="5">
    <location>
        <begin position="259"/>
        <end position="281"/>
    </location>
</feature>
<evidence type="ECO:0000256" key="4">
    <source>
        <dbReference type="ARBA" id="ARBA00023172"/>
    </source>
</evidence>
<feature type="region of interest" description="Disordered" evidence="5">
    <location>
        <begin position="296"/>
        <end position="327"/>
    </location>
</feature>
<sequence length="1428" mass="162254">MKQLMLYTSLQPVFHLSRDQSSMNQSNCISAKSLQRFQRWKPGLEPKECWINDEGINAYNALLARKFLKMGKAIYIFNSFFFQRLKRFESSAPENILDSVCQTNLLNKEAWVIPINDEAHWKVIIVNLTDKFLCLYDSIDHEEGDTKDITHLQTVRNLVQRVHRWFGKEWTSVDWKQFIAEDTPKQSNSFDCGIFSLKFVDFVISGKPFSFSQVDISRFRMEMASEIIAMKLRSEDSEGFNGQLDQTVCTLHQSQSPLSCDGNITGNPTESQSRSSSFPDEEDIIISDTTVPKLPAYQSESPLSCNEDVTNNLPESQSRSSSSPDEEDIIISDTTVSKLPAYPSQRPVSCDGEVRSNLPADLSNQKYDSDEGVADSAAETDSEEFSYPARLDYPGLLNRVSPQASLGLHLKEDEEGEDEDGGIQKTFANKRQRVKRKKLSSSSSSSDEDKSTTKLLVTLNSLKKSVVKQNVYESNAVIKVYLQVSVTTVYNFNSNKHQFLWAYLYVENQSRSSSSPDEDDGTVKQPANKRQRVKRKMLSSSSSSSDEDKSTTKLLENQSRSSSSPNEDDSTLKQPGERFLRKEVPLDAEENSCVALPEKDVSSCDEDNSTRSNSTTIMTAPPFAGVSLRCARISKDKKRVYDKRQACYYCGTLQFKIARHYELKHQSEREVAIALSFNKGSTERKRHLEKLRLLGNYHHNLTVLETGKGELIVMRRPSSSSEKSSPEDFLPCPSCCGFLKRHDLWKHAKSCKFRPESMKDAPKYQKVQQNAKLMLFPAIYNDSSAIARNDELIRDVGVMLLEKHGEKQNNLVSQKMRELARLVMQLRETEFRPDAGLCDFIKPDKFDDVISAVKNISKFHFQEGVQNVATPSLSLKLGHSLKKCVHILRGHALRRKDKDLQEDAENFEKLLESDTSKFNKVQLLPLADDLDKLRTFVLVKMSSGVQLLEEQPQLQAWSDLAQATLARLVIFNKRRAGEASKMLLNSYLSRPDWTKVNNPEIMSALSSFERELSRRQVKILNHYLEVIFIVVFRLDMVEIRGKRGRKVPVILTPEMINAIDVLIKTRKAVGIADENPYVFARPNRQSLEPMRAWDCLKKLSTQCEPPLSNPTNITSTRMRKYIATISQVLSLKETEVDWLARHLGHDIRVHRDFYRLHESTIEIAKVSKLLLTVDQGKTGKFAGKTLTEIDLNEIAEPRLSDTDDELNDTDGEEDDKTDTFDEGTSSGRSTKKQVAKSMSQKDFTKEVASKSSRKSNKAKGRRAKKIVTSDIAYLEFSDTDGELDDCDEDNRVVEEHKTIRGGRSQKHKDQDKENSNCAISKTKIVKEPTKTEKICGKDPAKKNAKKAVLKSGKSTAHTPWTEEEKEAVFKYLAPWIRRGRVPGKRDCENCIAKANGALDRREWTAVKYYIKNQNDKRKRVLTTINNSL</sequence>
<keyword evidence="2" id="KW-0645">Protease</keyword>
<evidence type="ECO:0000256" key="1">
    <source>
        <dbReference type="ARBA" id="ARBA00005234"/>
    </source>
</evidence>
<feature type="compositionally biased region" description="Acidic residues" evidence="5">
    <location>
        <begin position="370"/>
        <end position="384"/>
    </location>
</feature>
<feature type="compositionally biased region" description="Polar residues" evidence="5">
    <location>
        <begin position="298"/>
        <end position="314"/>
    </location>
</feature>
<evidence type="ECO:0000256" key="5">
    <source>
        <dbReference type="SAM" id="MobiDB-lite"/>
    </source>
</evidence>
<feature type="region of interest" description="Disordered" evidence="5">
    <location>
        <begin position="340"/>
        <end position="386"/>
    </location>
</feature>
<evidence type="ECO:0000256" key="2">
    <source>
        <dbReference type="ARBA" id="ARBA00022670"/>
    </source>
</evidence>
<dbReference type="Proteomes" id="UP001159405">
    <property type="component" value="Unassembled WGS sequence"/>
</dbReference>
<keyword evidence="4" id="KW-0233">DNA recombination</keyword>
<evidence type="ECO:0000313" key="7">
    <source>
        <dbReference type="EMBL" id="CAH3182820.1"/>
    </source>
</evidence>
<dbReference type="Gene3D" id="3.40.395.10">
    <property type="entry name" value="Adenoviral Proteinase, Chain A"/>
    <property type="match status" value="1"/>
</dbReference>
<keyword evidence="3" id="KW-0378">Hydrolase</keyword>
<feature type="compositionally biased region" description="Basic residues" evidence="5">
    <location>
        <begin position="527"/>
        <end position="537"/>
    </location>
</feature>
<dbReference type="PROSITE" id="PS50600">
    <property type="entry name" value="ULP_PROTEASE"/>
    <property type="match status" value="1"/>
</dbReference>
<feature type="region of interest" description="Disordered" evidence="5">
    <location>
        <begin position="430"/>
        <end position="452"/>
    </location>
</feature>
<comment type="similarity">
    <text evidence="1">Belongs to the peptidase C48 family.</text>
</comment>
<reference evidence="7 8" key="1">
    <citation type="submission" date="2022-05" db="EMBL/GenBank/DDBJ databases">
        <authorList>
            <consortium name="Genoscope - CEA"/>
            <person name="William W."/>
        </authorList>
    </citation>
    <scope>NUCLEOTIDE SEQUENCE [LARGE SCALE GENOMIC DNA]</scope>
</reference>
<feature type="domain" description="Ubiquitin-like protease family profile" evidence="6">
    <location>
        <begin position="27"/>
        <end position="203"/>
    </location>
</feature>
<proteinExistence type="inferred from homology"/>
<accession>A0ABN8RTK7</accession>
<keyword evidence="8" id="KW-1185">Reference proteome</keyword>
<feature type="compositionally biased region" description="Basic residues" evidence="5">
    <location>
        <begin position="430"/>
        <end position="439"/>
    </location>
</feature>
<dbReference type="InterPro" id="IPR013762">
    <property type="entry name" value="Integrase-like_cat_sf"/>
</dbReference>
<dbReference type="PANTHER" id="PTHR33480">
    <property type="entry name" value="SET DOMAIN-CONTAINING PROTEIN-RELATED"/>
    <property type="match status" value="1"/>
</dbReference>
<dbReference type="EMBL" id="CALNXK010000333">
    <property type="protein sequence ID" value="CAH3182820.1"/>
    <property type="molecule type" value="Genomic_DNA"/>
</dbReference>
<feature type="compositionally biased region" description="Acidic residues" evidence="5">
    <location>
        <begin position="1202"/>
        <end position="1216"/>
    </location>
</feature>
<feature type="region of interest" description="Disordered" evidence="5">
    <location>
        <begin position="1196"/>
        <end position="1264"/>
    </location>
</feature>
<dbReference type="Gene3D" id="1.10.443.10">
    <property type="entry name" value="Intergrase catalytic core"/>
    <property type="match status" value="1"/>
</dbReference>
<evidence type="ECO:0000256" key="3">
    <source>
        <dbReference type="ARBA" id="ARBA00022801"/>
    </source>
</evidence>
<evidence type="ECO:0000313" key="8">
    <source>
        <dbReference type="Proteomes" id="UP001159405"/>
    </source>
</evidence>
<name>A0ABN8RTK7_9CNID</name>
<dbReference type="InterPro" id="IPR038765">
    <property type="entry name" value="Papain-like_cys_pep_sf"/>
</dbReference>
<dbReference type="SUPFAM" id="SSF54001">
    <property type="entry name" value="Cysteine proteinases"/>
    <property type="match status" value="1"/>
</dbReference>